<dbReference type="SMR" id="A2EPD1"/>
<gene>
    <name evidence="2" type="ORF">TVAG_081080</name>
</gene>
<dbReference type="InParanoid" id="A2EPD1"/>
<dbReference type="AlphaFoldDB" id="A2EPD1"/>
<reference evidence="2" key="2">
    <citation type="journal article" date="2007" name="Science">
        <title>Draft genome sequence of the sexually transmitted pathogen Trichomonas vaginalis.</title>
        <authorList>
            <person name="Carlton J.M."/>
            <person name="Hirt R.P."/>
            <person name="Silva J.C."/>
            <person name="Delcher A.L."/>
            <person name="Schatz M."/>
            <person name="Zhao Q."/>
            <person name="Wortman J.R."/>
            <person name="Bidwell S.L."/>
            <person name="Alsmark U.C.M."/>
            <person name="Besteiro S."/>
            <person name="Sicheritz-Ponten T."/>
            <person name="Noel C.J."/>
            <person name="Dacks J.B."/>
            <person name="Foster P.G."/>
            <person name="Simillion C."/>
            <person name="Van de Peer Y."/>
            <person name="Miranda-Saavedra D."/>
            <person name="Barton G.J."/>
            <person name="Westrop G.D."/>
            <person name="Mueller S."/>
            <person name="Dessi D."/>
            <person name="Fiori P.L."/>
            <person name="Ren Q."/>
            <person name="Paulsen I."/>
            <person name="Zhang H."/>
            <person name="Bastida-Corcuera F.D."/>
            <person name="Simoes-Barbosa A."/>
            <person name="Brown M.T."/>
            <person name="Hayes R.D."/>
            <person name="Mukherjee M."/>
            <person name="Okumura C.Y."/>
            <person name="Schneider R."/>
            <person name="Smith A.J."/>
            <person name="Vanacova S."/>
            <person name="Villalvazo M."/>
            <person name="Haas B.J."/>
            <person name="Pertea M."/>
            <person name="Feldblyum T.V."/>
            <person name="Utterback T.R."/>
            <person name="Shu C.L."/>
            <person name="Osoegawa K."/>
            <person name="de Jong P.J."/>
            <person name="Hrdy I."/>
            <person name="Horvathova L."/>
            <person name="Zubacova Z."/>
            <person name="Dolezal P."/>
            <person name="Malik S.B."/>
            <person name="Logsdon J.M. Jr."/>
            <person name="Henze K."/>
            <person name="Gupta A."/>
            <person name="Wang C.C."/>
            <person name="Dunne R.L."/>
            <person name="Upcroft J.A."/>
            <person name="Upcroft P."/>
            <person name="White O."/>
            <person name="Salzberg S.L."/>
            <person name="Tang P."/>
            <person name="Chiu C.-H."/>
            <person name="Lee Y.-S."/>
            <person name="Embley T.M."/>
            <person name="Coombs G.H."/>
            <person name="Mottram J.C."/>
            <person name="Tachezy J."/>
            <person name="Fraser-Liggett C.M."/>
            <person name="Johnson P.J."/>
        </authorList>
    </citation>
    <scope>NUCLEOTIDE SEQUENCE [LARGE SCALE GENOMIC DNA]</scope>
    <source>
        <strain evidence="2">G3</strain>
    </source>
</reference>
<keyword evidence="3" id="KW-1185">Reference proteome</keyword>
<accession>A2EPD1</accession>
<dbReference type="VEuPathDB" id="TrichDB:TVAG_081080"/>
<protein>
    <submittedName>
        <fullName evidence="2">Uncharacterized protein</fullName>
    </submittedName>
</protein>
<evidence type="ECO:0000256" key="1">
    <source>
        <dbReference type="SAM" id="Coils"/>
    </source>
</evidence>
<dbReference type="Proteomes" id="UP000001542">
    <property type="component" value="Unassembled WGS sequence"/>
</dbReference>
<reference evidence="2" key="1">
    <citation type="submission" date="2006-10" db="EMBL/GenBank/DDBJ databases">
        <authorList>
            <person name="Amadeo P."/>
            <person name="Zhao Q."/>
            <person name="Wortman J."/>
            <person name="Fraser-Liggett C."/>
            <person name="Carlton J."/>
        </authorList>
    </citation>
    <scope>NUCLEOTIDE SEQUENCE</scope>
    <source>
        <strain evidence="2">G3</strain>
    </source>
</reference>
<sequence>MESEEAKIPISIADEQIAIKNHDYDQAEAIYQARLETERQDFDDDTNNILDSVDQAKIMNSSKCIQEMEKSTRNLENGRDILTSSLAEELEKLAGKQKEELETLKSNWRSDREQAINRAVERADNMILSSQELAAVHCYEAAKDLLAQGTEIKENPLQRKKFQKMMKITSF</sequence>
<dbReference type="VEuPathDB" id="TrichDB:TVAGG3_0679880"/>
<feature type="coiled-coil region" evidence="1">
    <location>
        <begin position="87"/>
        <end position="118"/>
    </location>
</feature>
<dbReference type="EMBL" id="DS113447">
    <property type="protein sequence ID" value="EAY05516.1"/>
    <property type="molecule type" value="Genomic_DNA"/>
</dbReference>
<dbReference type="KEGG" id="tva:4763382"/>
<evidence type="ECO:0000313" key="3">
    <source>
        <dbReference type="Proteomes" id="UP000001542"/>
    </source>
</evidence>
<name>A2EPD1_TRIV3</name>
<organism evidence="2 3">
    <name type="scientific">Trichomonas vaginalis (strain ATCC PRA-98 / G3)</name>
    <dbReference type="NCBI Taxonomy" id="412133"/>
    <lineage>
        <taxon>Eukaryota</taxon>
        <taxon>Metamonada</taxon>
        <taxon>Parabasalia</taxon>
        <taxon>Trichomonadida</taxon>
        <taxon>Trichomonadidae</taxon>
        <taxon>Trichomonas</taxon>
    </lineage>
</organism>
<proteinExistence type="predicted"/>
<keyword evidence="1" id="KW-0175">Coiled coil</keyword>
<evidence type="ECO:0000313" key="2">
    <source>
        <dbReference type="EMBL" id="EAY05516.1"/>
    </source>
</evidence>